<evidence type="ECO:0000313" key="3">
    <source>
        <dbReference type="EMBL" id="OFW33834.1"/>
    </source>
</evidence>
<keyword evidence="2" id="KW-0732">Signal</keyword>
<feature type="chain" id="PRO_5009483115" evidence="2">
    <location>
        <begin position="24"/>
        <end position="273"/>
    </location>
</feature>
<accession>A0A1F2ULG7</accession>
<dbReference type="AlphaFoldDB" id="A0A1F2ULG7"/>
<reference evidence="3 4" key="1">
    <citation type="journal article" date="2016" name="Nat. Commun.">
        <title>Thousands of microbial genomes shed light on interconnected biogeochemical processes in an aquifer system.</title>
        <authorList>
            <person name="Anantharaman K."/>
            <person name="Brown C.T."/>
            <person name="Hug L.A."/>
            <person name="Sharon I."/>
            <person name="Castelle C.J."/>
            <person name="Probst A.J."/>
            <person name="Thomas B.C."/>
            <person name="Singh A."/>
            <person name="Wilkins M.J."/>
            <person name="Karaoz U."/>
            <person name="Brodie E.L."/>
            <person name="Williams K.H."/>
            <person name="Hubbard S.S."/>
            <person name="Banfield J.F."/>
        </authorList>
    </citation>
    <scope>NUCLEOTIDE SEQUENCE [LARGE SCALE GENOMIC DNA]</scope>
</reference>
<feature type="signal peptide" evidence="2">
    <location>
        <begin position="1"/>
        <end position="23"/>
    </location>
</feature>
<evidence type="ECO:0000313" key="4">
    <source>
        <dbReference type="Proteomes" id="UP000178086"/>
    </source>
</evidence>
<comment type="caution">
    <text evidence="3">The sequence shown here is derived from an EMBL/GenBank/DDBJ whole genome shotgun (WGS) entry which is preliminary data.</text>
</comment>
<dbReference type="EMBL" id="MELI01000058">
    <property type="protein sequence ID" value="OFW33834.1"/>
    <property type="molecule type" value="Genomic_DNA"/>
</dbReference>
<sequence length="273" mass="27379">MKKVLVVLLALAVLLSLSGAALADFRSITRTSPSGATVWGDINKTIKQETEATSRTGIAAATGNTSGNTVTDRNSASAINPGSVASNTNTVTAGNAGGAGAATGDAAAANSATNAETDIITDVASATVECNFTKLACDRCGCPGHDCCANNETANLVDGHRHTCDKCETCECCPATVKGDINIRVEQKTTADATSGDALATGNSSANLVNSCNNATAVSGTATNSNSVTATNSGTALAASGAASSSNIVNNSVYIDILRQATTSRTINKFLQY</sequence>
<gene>
    <name evidence="3" type="ORF">A2074_05635</name>
</gene>
<proteinExistence type="predicted"/>
<name>A0A1F2ULG7_9ACTN</name>
<evidence type="ECO:0000256" key="1">
    <source>
        <dbReference type="SAM" id="MobiDB-lite"/>
    </source>
</evidence>
<feature type="compositionally biased region" description="Polar residues" evidence="1">
    <location>
        <begin position="60"/>
        <end position="80"/>
    </location>
</feature>
<protein>
    <submittedName>
        <fullName evidence="3">Uncharacterized protein</fullName>
    </submittedName>
</protein>
<organism evidence="3 4">
    <name type="scientific">Candidatus Aquicultor primus</name>
    <dbReference type="NCBI Taxonomy" id="1797195"/>
    <lineage>
        <taxon>Bacteria</taxon>
        <taxon>Bacillati</taxon>
        <taxon>Actinomycetota</taxon>
        <taxon>Candidatus Aquicultoria</taxon>
        <taxon>Candidatus Aquicultorales</taxon>
        <taxon>Candidatus Aquicultoraceae</taxon>
        <taxon>Candidatus Aquicultor</taxon>
    </lineage>
</organism>
<evidence type="ECO:0000256" key="2">
    <source>
        <dbReference type="SAM" id="SignalP"/>
    </source>
</evidence>
<feature type="region of interest" description="Disordered" evidence="1">
    <location>
        <begin position="60"/>
        <end position="84"/>
    </location>
</feature>
<dbReference type="Proteomes" id="UP000178086">
    <property type="component" value="Unassembled WGS sequence"/>
</dbReference>